<proteinExistence type="inferred from homology"/>
<evidence type="ECO:0000256" key="1">
    <source>
        <dbReference type="ARBA" id="ARBA00006479"/>
    </source>
</evidence>
<keyword evidence="3" id="KW-1185">Reference proteome</keyword>
<gene>
    <name evidence="2" type="ORF">ACFQ4Y_10535</name>
</gene>
<evidence type="ECO:0000313" key="3">
    <source>
        <dbReference type="Proteomes" id="UP001597282"/>
    </source>
</evidence>
<comment type="caution">
    <text evidence="2">The sequence shown here is derived from an EMBL/GenBank/DDBJ whole genome shotgun (WGS) entry which is preliminary data.</text>
</comment>
<dbReference type="SUPFAM" id="SSF53067">
    <property type="entry name" value="Actin-like ATPase domain"/>
    <property type="match status" value="1"/>
</dbReference>
<accession>A0ABW4CA16</accession>
<dbReference type="InterPro" id="IPR000600">
    <property type="entry name" value="ROK"/>
</dbReference>
<dbReference type="PANTHER" id="PTHR18964">
    <property type="entry name" value="ROK (REPRESSOR, ORF, KINASE) FAMILY"/>
    <property type="match status" value="1"/>
</dbReference>
<dbReference type="EMBL" id="JBHTNU010000009">
    <property type="protein sequence ID" value="MFD1427363.1"/>
    <property type="molecule type" value="Genomic_DNA"/>
</dbReference>
<dbReference type="Gene3D" id="3.30.420.40">
    <property type="match status" value="2"/>
</dbReference>
<sequence length="293" mass="31503">MKAIGIDIGGTKIGIGVVREDGVFLKKEEISTNPHMNGESILSRIAERLRQFREEEIAGIGIGTAGQISPRGVVLSSTDTFSDWKGINVKRQMEEATGCRVEVVNDVQAMGLGEQRFGAGKNVNDFICVALGTGVGGSIITNGKLVRGHLGAAGELGHMILIPEGRRCPCGNRGCLEAHVSGVAIESLYQERYSVAKKGQLIFKEALENDPHALAVVEHYLMDLTTGLTSLVNIFNPEKVILGGGVAQSLLPYMERLTYDVRRYVAPVNDKVSIEQSRLRGDAMILGAASLVM</sequence>
<dbReference type="CDD" id="cd24068">
    <property type="entry name" value="ASKHA_NBD_ROK_FnNanK-like"/>
    <property type="match status" value="1"/>
</dbReference>
<protein>
    <submittedName>
        <fullName evidence="2">ROK family protein</fullName>
    </submittedName>
</protein>
<dbReference type="Proteomes" id="UP001597282">
    <property type="component" value="Unassembled WGS sequence"/>
</dbReference>
<dbReference type="PANTHER" id="PTHR18964:SF149">
    <property type="entry name" value="BIFUNCTIONAL UDP-N-ACETYLGLUCOSAMINE 2-EPIMERASE_N-ACETYLMANNOSAMINE KINASE"/>
    <property type="match status" value="1"/>
</dbReference>
<dbReference type="InterPro" id="IPR043129">
    <property type="entry name" value="ATPase_NBD"/>
</dbReference>
<reference evidence="3" key="1">
    <citation type="journal article" date="2019" name="Int. J. Syst. Evol. Microbiol.">
        <title>The Global Catalogue of Microorganisms (GCM) 10K type strain sequencing project: providing services to taxonomists for standard genome sequencing and annotation.</title>
        <authorList>
            <consortium name="The Broad Institute Genomics Platform"/>
            <consortium name="The Broad Institute Genome Sequencing Center for Infectious Disease"/>
            <person name="Wu L."/>
            <person name="Ma J."/>
        </authorList>
    </citation>
    <scope>NUCLEOTIDE SEQUENCE [LARGE SCALE GENOMIC DNA]</scope>
    <source>
        <strain evidence="3">S1</strain>
    </source>
</reference>
<organism evidence="2 3">
    <name type="scientific">Kroppenstedtia sanguinis</name>
    <dbReference type="NCBI Taxonomy" id="1380684"/>
    <lineage>
        <taxon>Bacteria</taxon>
        <taxon>Bacillati</taxon>
        <taxon>Bacillota</taxon>
        <taxon>Bacilli</taxon>
        <taxon>Bacillales</taxon>
        <taxon>Thermoactinomycetaceae</taxon>
        <taxon>Kroppenstedtia</taxon>
    </lineage>
</organism>
<name>A0ABW4CA16_9BACL</name>
<evidence type="ECO:0000313" key="2">
    <source>
        <dbReference type="EMBL" id="MFD1427363.1"/>
    </source>
</evidence>
<dbReference type="RefSeq" id="WP_380165321.1">
    <property type="nucleotide sequence ID" value="NZ_JBHTNU010000009.1"/>
</dbReference>
<comment type="similarity">
    <text evidence="1">Belongs to the ROK (NagC/XylR) family.</text>
</comment>
<dbReference type="Pfam" id="PF00480">
    <property type="entry name" value="ROK"/>
    <property type="match status" value="1"/>
</dbReference>